<dbReference type="GeneID" id="89975627"/>
<keyword evidence="5" id="KW-1185">Reference proteome</keyword>
<dbReference type="PANTHER" id="PTHR48050:SF27">
    <property type="entry name" value="GLUCOSYLTRANSFERASE, PUTATIVE (AFU_ORTHOLOGUE AFUA_7G04880)-RELATED"/>
    <property type="match status" value="1"/>
</dbReference>
<feature type="compositionally biased region" description="Low complexity" evidence="2">
    <location>
        <begin position="642"/>
        <end position="657"/>
    </location>
</feature>
<evidence type="ECO:0000313" key="4">
    <source>
        <dbReference type="EMBL" id="KAK5046700.1"/>
    </source>
</evidence>
<feature type="domain" description="Erythromycin biosynthesis protein CIII-like C-terminal" evidence="3">
    <location>
        <begin position="211"/>
        <end position="308"/>
    </location>
</feature>
<feature type="region of interest" description="Disordered" evidence="2">
    <location>
        <begin position="622"/>
        <end position="699"/>
    </location>
</feature>
<dbReference type="InterPro" id="IPR002213">
    <property type="entry name" value="UDP_glucos_trans"/>
</dbReference>
<feature type="region of interest" description="Disordered" evidence="2">
    <location>
        <begin position="419"/>
        <end position="445"/>
    </location>
</feature>
<proteinExistence type="predicted"/>
<accession>A0AAV9MYC1</accession>
<feature type="region of interest" description="Disordered" evidence="2">
    <location>
        <begin position="716"/>
        <end position="755"/>
    </location>
</feature>
<organism evidence="4 5">
    <name type="scientific">Exophiala bonariae</name>
    <dbReference type="NCBI Taxonomy" id="1690606"/>
    <lineage>
        <taxon>Eukaryota</taxon>
        <taxon>Fungi</taxon>
        <taxon>Dikarya</taxon>
        <taxon>Ascomycota</taxon>
        <taxon>Pezizomycotina</taxon>
        <taxon>Eurotiomycetes</taxon>
        <taxon>Chaetothyriomycetidae</taxon>
        <taxon>Chaetothyriales</taxon>
        <taxon>Herpotrichiellaceae</taxon>
        <taxon>Exophiala</taxon>
    </lineage>
</organism>
<dbReference type="CDD" id="cd03784">
    <property type="entry name" value="GT1_Gtf-like"/>
    <property type="match status" value="1"/>
</dbReference>
<keyword evidence="1" id="KW-0808">Transferase</keyword>
<dbReference type="Proteomes" id="UP001358417">
    <property type="component" value="Unassembled WGS sequence"/>
</dbReference>
<dbReference type="EMBL" id="JAVRRD010000029">
    <property type="protein sequence ID" value="KAK5046700.1"/>
    <property type="molecule type" value="Genomic_DNA"/>
</dbReference>
<dbReference type="Pfam" id="PF06722">
    <property type="entry name" value="EryCIII-like_C"/>
    <property type="match status" value="1"/>
</dbReference>
<name>A0AAV9MYC1_9EURO</name>
<dbReference type="InterPro" id="IPR050426">
    <property type="entry name" value="Glycosyltransferase_28"/>
</dbReference>
<feature type="compositionally biased region" description="Polar residues" evidence="2">
    <location>
        <begin position="735"/>
        <end position="755"/>
    </location>
</feature>
<comment type="caution">
    <text evidence="4">The sequence shown here is derived from an EMBL/GenBank/DDBJ whole genome shotgun (WGS) entry which is preliminary data.</text>
</comment>
<evidence type="ECO:0000259" key="3">
    <source>
        <dbReference type="Pfam" id="PF06722"/>
    </source>
</evidence>
<sequence length="832" mass="89901">MPDPDTEEPFVANAIIANPPSFAHVHCAEALGIPLHIIFTMPWTPTRAYSHPLANVRNNNTDPRMGNYVSYGMVQLLTWNGIGDVVQRWRRSIDLEPLPASEAPFIMESLEIPHTYCWSPALVPKPRDWGKHIDVCGFLFRDMPSYSPPSELETFLNAGPPPVYIGFGSIVVDDPESLIKTVLEAVDRAGVRAIVSKGWSNLASSGDNDKIYFIGDCPHEWLFQQVAAVVHHGGAGTTACGLLNGRPTTIVPFFGDQPFWGKMVATAKAGADPIPYKSLNSENLSQAIRYCLTTEAQEAAAGVAEKMKTESGVKTAIESFHRNLPMEKMGCDLIPSLPATWIYTKSKNPIKLSGAAAEILLQSHTIKSNELSWYKSKPIHIENRRWDVVSGTVSSGIGLNYDLLNALSGVYRNPREMYKNKEKQRSRAVSTSGASGSNVGAEDESSDLTTLEVAKMVGASARGLSQFTAVAVRGLLADVPVAVSEGLRNTPKLYGQKVPDHAPVTDWKSGITVAGTNFAQQMSEGLSDLIVQPAKGVAKDGALGFGKGLAKGVVQTLTKPTGAALGLVGYTSQGIYKSIRSAVHSKTKKSVASAARVRDKYHYHAHKEYIDAKKVMSEFARLAKKSPRSDPGDESGTVTPNTTASETRPSTSRSRSTNDVAENPDSAVTLPYSNLASPSYSAPSFDNAQSSNPRRPSIARSISNADSERAMIHELYSPVSNSEPDRTPVYELESPSANSEHSQSSSMLAVTRESSIQRKSSIRKLKRVPVPNRAEVPVYELGPSSPRSETALTPVPPAIENPATSPDTHANSIIPTILEPVDNKKSEKIAHS</sequence>
<gene>
    <name evidence="4" type="ORF">LTR84_007461</name>
</gene>
<dbReference type="InterPro" id="IPR010610">
    <property type="entry name" value="EryCIII-like_C"/>
</dbReference>
<dbReference type="PANTHER" id="PTHR48050">
    <property type="entry name" value="STEROL 3-BETA-GLUCOSYLTRANSFERASE"/>
    <property type="match status" value="1"/>
</dbReference>
<dbReference type="RefSeq" id="XP_064702283.1">
    <property type="nucleotide sequence ID" value="XM_064851014.1"/>
</dbReference>
<evidence type="ECO:0000313" key="5">
    <source>
        <dbReference type="Proteomes" id="UP001358417"/>
    </source>
</evidence>
<evidence type="ECO:0000256" key="1">
    <source>
        <dbReference type="ARBA" id="ARBA00022679"/>
    </source>
</evidence>
<feature type="compositionally biased region" description="Polar residues" evidence="2">
    <location>
        <begin position="427"/>
        <end position="438"/>
    </location>
</feature>
<dbReference type="SUPFAM" id="SSF53756">
    <property type="entry name" value="UDP-Glycosyltransferase/glycogen phosphorylase"/>
    <property type="match status" value="1"/>
</dbReference>
<feature type="compositionally biased region" description="Polar residues" evidence="2">
    <location>
        <begin position="671"/>
        <end position="699"/>
    </location>
</feature>
<protein>
    <recommendedName>
        <fullName evidence="3">Erythromycin biosynthesis protein CIII-like C-terminal domain-containing protein</fullName>
    </recommendedName>
</protein>
<reference evidence="4 5" key="1">
    <citation type="submission" date="2023-08" db="EMBL/GenBank/DDBJ databases">
        <title>Black Yeasts Isolated from many extreme environments.</title>
        <authorList>
            <person name="Coleine C."/>
            <person name="Stajich J.E."/>
            <person name="Selbmann L."/>
        </authorList>
    </citation>
    <scope>NUCLEOTIDE SEQUENCE [LARGE SCALE GENOMIC DNA]</scope>
    <source>
        <strain evidence="4 5">CCFEE 5792</strain>
    </source>
</reference>
<feature type="region of interest" description="Disordered" evidence="2">
    <location>
        <begin position="777"/>
        <end position="832"/>
    </location>
</feature>
<feature type="compositionally biased region" description="Basic and acidic residues" evidence="2">
    <location>
        <begin position="821"/>
        <end position="832"/>
    </location>
</feature>
<dbReference type="AlphaFoldDB" id="A0AAV9MYC1"/>
<feature type="compositionally biased region" description="Polar residues" evidence="2">
    <location>
        <begin position="802"/>
        <end position="814"/>
    </location>
</feature>
<dbReference type="Gene3D" id="3.40.50.2000">
    <property type="entry name" value="Glycogen Phosphorylase B"/>
    <property type="match status" value="2"/>
</dbReference>
<evidence type="ECO:0000256" key="2">
    <source>
        <dbReference type="SAM" id="MobiDB-lite"/>
    </source>
</evidence>
<dbReference type="FunFam" id="3.40.50.2000:FF:000009">
    <property type="entry name" value="Sterol 3-beta-glucosyltransferase UGT80A2"/>
    <property type="match status" value="1"/>
</dbReference>
<dbReference type="GO" id="GO:0016906">
    <property type="term" value="F:sterol 3-beta-glucosyltransferase activity"/>
    <property type="evidence" value="ECO:0007669"/>
    <property type="project" value="UniProtKB-ARBA"/>
</dbReference>